<dbReference type="PANTHER" id="PTHR43649:SF12">
    <property type="entry name" value="DIACETYLCHITOBIOSE BINDING PROTEIN DASA"/>
    <property type="match status" value="1"/>
</dbReference>
<proteinExistence type="predicted"/>
<dbReference type="InterPro" id="IPR006059">
    <property type="entry name" value="SBP"/>
</dbReference>
<feature type="chain" id="PRO_5025456939" evidence="1">
    <location>
        <begin position="28"/>
        <end position="440"/>
    </location>
</feature>
<sequence length="440" mass="48544">MNSRVTRRSFLKVAGGGLALSMLSACAVAPPAAPGEDGQMAEPVTIQLMFWPVGGERGIASMEKALEPFEEANPDIVVERLATPWGDLHDKFLTTSAGGVPPDVSAVDNYFLTQFASKGILLALNERVDADPSVNDEDYFEAAWNEGVWEGERWSMPYIGSTRVMYFNLDLFEAAGVPRPDEQWEAGEWTWDAFLESAAALTDTSGDVMDTVYGTMADSSMWGGLQPWIWGAGGDELNDDRTQSLLNTPEAVAGFEFCQNLIHDHGVAPTRETTQDVNLVATGRIGIWASWRGLVMAYRSYDYNWEVVPFPMGAEGKLTLYKGNSMVVAKAGKNLDQAWQLCKYMSSQEADAIWITNGGATPRKDNTDVLLNSRPPENNAYFYQPLAEGWAKTIPFTPLWVEWTRSLSPFLDRIFLDNEDVQTVMDEAVVTIDGILQGDS</sequence>
<gene>
    <name evidence="2" type="ORF">F4Y08_15040</name>
</gene>
<name>A0A6B1DY91_9CHLR</name>
<reference evidence="2" key="1">
    <citation type="submission" date="2019-09" db="EMBL/GenBank/DDBJ databases">
        <title>Characterisation of the sponge microbiome using genome-centric metagenomics.</title>
        <authorList>
            <person name="Engelberts J.P."/>
            <person name="Robbins S.J."/>
            <person name="De Goeij J.M."/>
            <person name="Aranda M."/>
            <person name="Bell S.C."/>
            <person name="Webster N.S."/>
        </authorList>
    </citation>
    <scope>NUCLEOTIDE SEQUENCE</scope>
    <source>
        <strain evidence="2">SB0662_bin_9</strain>
    </source>
</reference>
<dbReference type="PROSITE" id="PS51318">
    <property type="entry name" value="TAT"/>
    <property type="match status" value="1"/>
</dbReference>
<dbReference type="Pfam" id="PF01547">
    <property type="entry name" value="SBP_bac_1"/>
    <property type="match status" value="1"/>
</dbReference>
<dbReference type="InterPro" id="IPR006311">
    <property type="entry name" value="TAT_signal"/>
</dbReference>
<evidence type="ECO:0000256" key="1">
    <source>
        <dbReference type="SAM" id="SignalP"/>
    </source>
</evidence>
<dbReference type="EMBL" id="VXPY01000104">
    <property type="protein sequence ID" value="MYD91622.1"/>
    <property type="molecule type" value="Genomic_DNA"/>
</dbReference>
<comment type="caution">
    <text evidence="2">The sequence shown here is derived from an EMBL/GenBank/DDBJ whole genome shotgun (WGS) entry which is preliminary data.</text>
</comment>
<dbReference type="SUPFAM" id="SSF53850">
    <property type="entry name" value="Periplasmic binding protein-like II"/>
    <property type="match status" value="1"/>
</dbReference>
<dbReference type="PROSITE" id="PS51257">
    <property type="entry name" value="PROKAR_LIPOPROTEIN"/>
    <property type="match status" value="1"/>
</dbReference>
<dbReference type="PANTHER" id="PTHR43649">
    <property type="entry name" value="ARABINOSE-BINDING PROTEIN-RELATED"/>
    <property type="match status" value="1"/>
</dbReference>
<organism evidence="2">
    <name type="scientific">Caldilineaceae bacterium SB0662_bin_9</name>
    <dbReference type="NCBI Taxonomy" id="2605258"/>
    <lineage>
        <taxon>Bacteria</taxon>
        <taxon>Bacillati</taxon>
        <taxon>Chloroflexota</taxon>
        <taxon>Caldilineae</taxon>
        <taxon>Caldilineales</taxon>
        <taxon>Caldilineaceae</taxon>
    </lineage>
</organism>
<keyword evidence="1" id="KW-0732">Signal</keyword>
<accession>A0A6B1DY91</accession>
<dbReference type="Gene3D" id="3.40.190.10">
    <property type="entry name" value="Periplasmic binding protein-like II"/>
    <property type="match status" value="1"/>
</dbReference>
<evidence type="ECO:0000313" key="2">
    <source>
        <dbReference type="EMBL" id="MYD91622.1"/>
    </source>
</evidence>
<dbReference type="AlphaFoldDB" id="A0A6B1DY91"/>
<dbReference type="CDD" id="cd13585">
    <property type="entry name" value="PBP2_TMBP_like"/>
    <property type="match status" value="1"/>
</dbReference>
<protein>
    <submittedName>
        <fullName evidence="2">Sugar ABC transporter substrate-binding protein</fullName>
    </submittedName>
</protein>
<feature type="signal peptide" evidence="1">
    <location>
        <begin position="1"/>
        <end position="27"/>
    </location>
</feature>
<dbReference type="InterPro" id="IPR050490">
    <property type="entry name" value="Bact_solute-bd_prot1"/>
</dbReference>